<evidence type="ECO:0000256" key="1">
    <source>
        <dbReference type="SAM" id="SignalP"/>
    </source>
</evidence>
<accession>A0A8J8NKM9</accession>
<reference evidence="2" key="1">
    <citation type="submission" date="2019-06" db="EMBL/GenBank/DDBJ databases">
        <authorList>
            <person name="Zheng W."/>
        </authorList>
    </citation>
    <scope>NUCLEOTIDE SEQUENCE</scope>
    <source>
        <strain evidence="2">QDHG01</strain>
    </source>
</reference>
<evidence type="ECO:0000313" key="3">
    <source>
        <dbReference type="Proteomes" id="UP000785679"/>
    </source>
</evidence>
<feature type="signal peptide" evidence="1">
    <location>
        <begin position="1"/>
        <end position="15"/>
    </location>
</feature>
<feature type="chain" id="PRO_5035256066" description="Secreted protein" evidence="1">
    <location>
        <begin position="16"/>
        <end position="175"/>
    </location>
</feature>
<proteinExistence type="predicted"/>
<dbReference type="EMBL" id="RRYP01012669">
    <property type="protein sequence ID" value="TNV76958.1"/>
    <property type="molecule type" value="Genomic_DNA"/>
</dbReference>
<evidence type="ECO:0000313" key="2">
    <source>
        <dbReference type="EMBL" id="TNV76958.1"/>
    </source>
</evidence>
<sequence>MISLTLFLLSNCCYACCLINWASPQLFRDVPFQSMRSISQSWISKPVRPPFKPMVDEGLAEPWSFLEASKSSKLASFGALLDSMRFMLENVTCFQVSCVFSIGFTPPQVCTILTAYIQVFASLLLSIWMQTASTAMTNSSKAITTNIYTGKSSAFAILQASTGLVPASRSLCCLF</sequence>
<protein>
    <recommendedName>
        <fullName evidence="4">Secreted protein</fullName>
    </recommendedName>
</protein>
<dbReference type="Proteomes" id="UP000785679">
    <property type="component" value="Unassembled WGS sequence"/>
</dbReference>
<keyword evidence="1" id="KW-0732">Signal</keyword>
<organism evidence="2 3">
    <name type="scientific">Halteria grandinella</name>
    <dbReference type="NCBI Taxonomy" id="5974"/>
    <lineage>
        <taxon>Eukaryota</taxon>
        <taxon>Sar</taxon>
        <taxon>Alveolata</taxon>
        <taxon>Ciliophora</taxon>
        <taxon>Intramacronucleata</taxon>
        <taxon>Spirotrichea</taxon>
        <taxon>Stichotrichia</taxon>
        <taxon>Sporadotrichida</taxon>
        <taxon>Halteriidae</taxon>
        <taxon>Halteria</taxon>
    </lineage>
</organism>
<gene>
    <name evidence="2" type="ORF">FGO68_gene9007</name>
</gene>
<comment type="caution">
    <text evidence="2">The sequence shown here is derived from an EMBL/GenBank/DDBJ whole genome shotgun (WGS) entry which is preliminary data.</text>
</comment>
<evidence type="ECO:0008006" key="4">
    <source>
        <dbReference type="Google" id="ProtNLM"/>
    </source>
</evidence>
<keyword evidence="3" id="KW-1185">Reference proteome</keyword>
<name>A0A8J8NKM9_HALGN</name>
<dbReference type="AlphaFoldDB" id="A0A8J8NKM9"/>